<evidence type="ECO:0000256" key="4">
    <source>
        <dbReference type="ARBA" id="ARBA00022777"/>
    </source>
</evidence>
<keyword evidence="5 6" id="KW-0067">ATP-binding</keyword>
<comment type="caution">
    <text evidence="8">The sequence shown here is derived from an EMBL/GenBank/DDBJ whole genome shotgun (WGS) entry which is preliminary data.</text>
</comment>
<evidence type="ECO:0000313" key="8">
    <source>
        <dbReference type="EMBL" id="KAK1630000.1"/>
    </source>
</evidence>
<evidence type="ECO:0000256" key="2">
    <source>
        <dbReference type="ARBA" id="ARBA00022679"/>
    </source>
</evidence>
<dbReference type="FunFam" id="1.10.510.10:FF:000444">
    <property type="entry name" value="probable L-type lectin-domain containing receptor kinase S.5"/>
    <property type="match status" value="1"/>
</dbReference>
<feature type="domain" description="Protein kinase" evidence="7">
    <location>
        <begin position="364"/>
        <end position="671"/>
    </location>
</feature>
<evidence type="ECO:0000256" key="3">
    <source>
        <dbReference type="ARBA" id="ARBA00022741"/>
    </source>
</evidence>
<dbReference type="SMART" id="SM00220">
    <property type="entry name" value="S_TKc"/>
    <property type="match status" value="1"/>
</dbReference>
<organism evidence="8 9">
    <name type="scientific">Lolium multiflorum</name>
    <name type="common">Italian ryegrass</name>
    <name type="synonym">Lolium perenne subsp. multiflorum</name>
    <dbReference type="NCBI Taxonomy" id="4521"/>
    <lineage>
        <taxon>Eukaryota</taxon>
        <taxon>Viridiplantae</taxon>
        <taxon>Streptophyta</taxon>
        <taxon>Embryophyta</taxon>
        <taxon>Tracheophyta</taxon>
        <taxon>Spermatophyta</taxon>
        <taxon>Magnoliopsida</taxon>
        <taxon>Liliopsida</taxon>
        <taxon>Poales</taxon>
        <taxon>Poaceae</taxon>
        <taxon>BOP clade</taxon>
        <taxon>Pooideae</taxon>
        <taxon>Poodae</taxon>
        <taxon>Poeae</taxon>
        <taxon>Poeae Chloroplast Group 2 (Poeae type)</taxon>
        <taxon>Loliodinae</taxon>
        <taxon>Loliinae</taxon>
        <taxon>Lolium</taxon>
    </lineage>
</organism>
<dbReference type="Gene3D" id="1.10.510.10">
    <property type="entry name" value="Transferase(Phosphotransferase) domain 1"/>
    <property type="match status" value="1"/>
</dbReference>
<reference evidence="8" key="1">
    <citation type="submission" date="2023-07" db="EMBL/GenBank/DDBJ databases">
        <title>A chromosome-level genome assembly of Lolium multiflorum.</title>
        <authorList>
            <person name="Chen Y."/>
            <person name="Copetti D."/>
            <person name="Kolliker R."/>
            <person name="Studer B."/>
        </authorList>
    </citation>
    <scope>NUCLEOTIDE SEQUENCE</scope>
    <source>
        <strain evidence="8">02402/16</strain>
        <tissue evidence="8">Leaf</tissue>
    </source>
</reference>
<dbReference type="InterPro" id="IPR000719">
    <property type="entry name" value="Prot_kinase_dom"/>
</dbReference>
<keyword evidence="1" id="KW-0723">Serine/threonine-protein kinase</keyword>
<dbReference type="EMBL" id="JAUUTY010000005">
    <property type="protein sequence ID" value="KAK1630000.1"/>
    <property type="molecule type" value="Genomic_DNA"/>
</dbReference>
<dbReference type="InterPro" id="IPR017441">
    <property type="entry name" value="Protein_kinase_ATP_BS"/>
</dbReference>
<protein>
    <recommendedName>
        <fullName evidence="7">Protein kinase domain-containing protein</fullName>
    </recommendedName>
</protein>
<dbReference type="PROSITE" id="PS00108">
    <property type="entry name" value="PROTEIN_KINASE_ST"/>
    <property type="match status" value="1"/>
</dbReference>
<dbReference type="InterPro" id="IPR011009">
    <property type="entry name" value="Kinase-like_dom_sf"/>
</dbReference>
<name>A0AAD8VZP1_LOLMU</name>
<dbReference type="GO" id="GO:0051707">
    <property type="term" value="P:response to other organism"/>
    <property type="evidence" value="ECO:0007669"/>
    <property type="project" value="UniProtKB-ARBA"/>
</dbReference>
<keyword evidence="2" id="KW-0808">Transferase</keyword>
<dbReference type="AlphaFoldDB" id="A0AAD8VZP1"/>
<sequence>MACIQIGGVQAKKLLPLRSCRSTTVILGVRLIIILCSLLSCSNAQSCKSSGSNLALADSSLTWITVDYDRVNQGYLFLTDSGTLLLDTQSAIPQEETLSSYRNGTSSNSPGLYLPWGYIWYGGIFRLSFNMGGVHYEPDNQTPASRSSSLVVAILPAYDFSGNQNRDMSIVLPPDSWSQQNTSGSGSSQMGSCTWPLYAAASTACVQISVEPGRNSVEAFLAYDPLGKRLSVSVGDAARNPEAPYAVATSMAFDLGEMLAGDRVRGQIGLFSSVGQLAQLQSWNLTVHRPLPKQGSQKWVVVLSSVLGSVAATLVAATAVYCYLNSKYRRWKKELDELAKTMQSLPGVPMHIDFADIKKATDNFDDAMKLGRGGFGAVYGCVLPAAASRTGQAIKVAIKKFTRELKDQRYQDFLAEVSVINRLRHKNVVPLVGWSYNKGEPLLIYEYMKNGSLDQHLFPNGGFGRGRQQNDAAIGQWDTRYGIVRDTATGLHYLHHEHEPMVLHRDIKASNVMLDSTFCARLGDFGIACTVAADRSSITGIAGTIGYIAPESFYNFKAARQTDIYAFGVLILEVVSGKKSSDVPAEDGHISLWARRLHREGTLLEALDGMFVSGKDQPHVVEEAKRLLLLGMACTSLNPSSRPSMTDVLQVIGKLAPPPDVSLEQPTLPWLPAGEWSSVSSEYGTSVIAKNQDGSSESTTEIELHHMKNILECSNPSFRSTNGNLP</sequence>
<dbReference type="GO" id="GO:0004674">
    <property type="term" value="F:protein serine/threonine kinase activity"/>
    <property type="evidence" value="ECO:0007669"/>
    <property type="project" value="UniProtKB-KW"/>
</dbReference>
<accession>A0AAD8VZP1</accession>
<gene>
    <name evidence="8" type="ORF">QYE76_004315</name>
</gene>
<proteinExistence type="predicted"/>
<dbReference type="Pfam" id="PF07714">
    <property type="entry name" value="PK_Tyr_Ser-Thr"/>
    <property type="match status" value="1"/>
</dbReference>
<keyword evidence="4" id="KW-0418">Kinase</keyword>
<dbReference type="PROSITE" id="PS50011">
    <property type="entry name" value="PROTEIN_KINASE_DOM"/>
    <property type="match status" value="1"/>
</dbReference>
<dbReference type="GO" id="GO:0005524">
    <property type="term" value="F:ATP binding"/>
    <property type="evidence" value="ECO:0007669"/>
    <property type="project" value="UniProtKB-UniRule"/>
</dbReference>
<evidence type="ECO:0000256" key="6">
    <source>
        <dbReference type="PROSITE-ProRule" id="PRU10141"/>
    </source>
</evidence>
<dbReference type="PANTHER" id="PTHR27007">
    <property type="match status" value="1"/>
</dbReference>
<dbReference type="Gene3D" id="3.30.200.20">
    <property type="entry name" value="Phosphorylase Kinase, domain 1"/>
    <property type="match status" value="1"/>
</dbReference>
<dbReference type="InterPro" id="IPR050528">
    <property type="entry name" value="L-type_Lectin-RKs"/>
</dbReference>
<dbReference type="PROSITE" id="PS00107">
    <property type="entry name" value="PROTEIN_KINASE_ATP"/>
    <property type="match status" value="1"/>
</dbReference>
<evidence type="ECO:0000259" key="7">
    <source>
        <dbReference type="PROSITE" id="PS50011"/>
    </source>
</evidence>
<evidence type="ECO:0000313" key="9">
    <source>
        <dbReference type="Proteomes" id="UP001231189"/>
    </source>
</evidence>
<dbReference type="Proteomes" id="UP001231189">
    <property type="component" value="Unassembled WGS sequence"/>
</dbReference>
<dbReference type="InterPro" id="IPR001245">
    <property type="entry name" value="Ser-Thr/Tyr_kinase_cat_dom"/>
</dbReference>
<keyword evidence="9" id="KW-1185">Reference proteome</keyword>
<keyword evidence="3 6" id="KW-0547">Nucleotide-binding</keyword>
<feature type="binding site" evidence="6">
    <location>
        <position position="400"/>
    </location>
    <ligand>
        <name>ATP</name>
        <dbReference type="ChEBI" id="CHEBI:30616"/>
    </ligand>
</feature>
<dbReference type="SUPFAM" id="SSF56112">
    <property type="entry name" value="Protein kinase-like (PK-like)"/>
    <property type="match status" value="1"/>
</dbReference>
<evidence type="ECO:0000256" key="1">
    <source>
        <dbReference type="ARBA" id="ARBA00022527"/>
    </source>
</evidence>
<evidence type="ECO:0000256" key="5">
    <source>
        <dbReference type="ARBA" id="ARBA00022840"/>
    </source>
</evidence>
<dbReference type="InterPro" id="IPR008271">
    <property type="entry name" value="Ser/Thr_kinase_AS"/>
</dbReference>